<evidence type="ECO:0000313" key="1">
    <source>
        <dbReference type="EMBL" id="SPD72147.1"/>
    </source>
</evidence>
<sequence length="52" mass="6053">MAGSMAEEVFSITSLESLNEDVKVPWENTKRREVDMTMPKSIRRQNLIINRT</sequence>
<dbReference type="EMBL" id="OJIN01000023">
    <property type="protein sequence ID" value="SPD72147.1"/>
    <property type="molecule type" value="Genomic_DNA"/>
</dbReference>
<gene>
    <name evidence="1" type="ORF">PITCH_A1190023</name>
</gene>
<accession>A0A445MRQ0</accession>
<name>A0A445MRQ0_9BACT</name>
<organism evidence="1">
    <name type="scientific">uncultured Desulfobacterium sp</name>
    <dbReference type="NCBI Taxonomy" id="201089"/>
    <lineage>
        <taxon>Bacteria</taxon>
        <taxon>Pseudomonadati</taxon>
        <taxon>Thermodesulfobacteriota</taxon>
        <taxon>Desulfobacteria</taxon>
        <taxon>Desulfobacterales</taxon>
        <taxon>Desulfobacteriaceae</taxon>
        <taxon>Desulfobacterium</taxon>
        <taxon>environmental samples</taxon>
    </lineage>
</organism>
<protein>
    <submittedName>
        <fullName evidence="1">Uncharacterized protein</fullName>
    </submittedName>
</protein>
<dbReference type="AlphaFoldDB" id="A0A445MRQ0"/>
<reference evidence="1" key="1">
    <citation type="submission" date="2018-01" db="EMBL/GenBank/DDBJ databases">
        <authorList>
            <person name="Regsiter A."/>
            <person name="William W."/>
        </authorList>
    </citation>
    <scope>NUCLEOTIDE SEQUENCE</scope>
    <source>
        <strain evidence="1">TRIP AH-1</strain>
    </source>
</reference>
<proteinExistence type="predicted"/>